<evidence type="ECO:0000313" key="2">
    <source>
        <dbReference type="EMBL" id="MCO8298514.1"/>
    </source>
</evidence>
<name>A0AB35HRC1_TETHA</name>
<dbReference type="InterPro" id="IPR039523">
    <property type="entry name" value="RimK-rel_E_lig_ATP-grasp"/>
</dbReference>
<proteinExistence type="predicted"/>
<organism evidence="2 3">
    <name type="scientific">Tetragenococcus halophilus</name>
    <name type="common">Pediococcus halophilus</name>
    <dbReference type="NCBI Taxonomy" id="51669"/>
    <lineage>
        <taxon>Bacteria</taxon>
        <taxon>Bacillati</taxon>
        <taxon>Bacillota</taxon>
        <taxon>Bacilli</taxon>
        <taxon>Lactobacillales</taxon>
        <taxon>Enterococcaceae</taxon>
        <taxon>Tetragenococcus</taxon>
    </lineage>
</organism>
<gene>
    <name evidence="2" type="ORF">HXW75_08515</name>
</gene>
<dbReference type="Proteomes" id="UP001057280">
    <property type="component" value="Unassembled WGS sequence"/>
</dbReference>
<dbReference type="EMBL" id="JACACB010000024">
    <property type="protein sequence ID" value="MCO8298514.1"/>
    <property type="molecule type" value="Genomic_DNA"/>
</dbReference>
<reference evidence="2" key="2">
    <citation type="journal article" date="2021" name="BMC Microbiol.">
        <title>The diversity among the species Tetragenococcus halophilus including new isolates from a lupine seed fermentation.</title>
        <authorList>
            <person name="Link T."/>
            <person name="Vogel R.F."/>
            <person name="Ehrmann M.A."/>
        </authorList>
    </citation>
    <scope>NUCLEOTIDE SEQUENCE</scope>
    <source>
        <strain evidence="2">TMW 2.2257</strain>
    </source>
</reference>
<protein>
    <recommendedName>
        <fullName evidence="1">Alpha-L-glutamate ligase-related protein ATP-grasp domain-containing protein</fullName>
    </recommendedName>
</protein>
<reference evidence="2" key="1">
    <citation type="submission" date="2020-06" db="EMBL/GenBank/DDBJ databases">
        <authorList>
            <person name="Link T."/>
            <person name="Ehrmann M."/>
        </authorList>
    </citation>
    <scope>NUCLEOTIDE SEQUENCE</scope>
    <source>
        <strain evidence="2">TMW 2.2257</strain>
    </source>
</reference>
<sequence length="355" mass="41023">MDDHLKVFKKKVKKNLNKIRMKRTSDKNISKFKNKILEGSKLKKKEKKAVKNYYSQYDIRPQTKFHALYKSVRGTFDVRFIPENVYGSEILPILNQRNHVPGMSDKNIFDKLFFGFNQPLTLIRKISGEFYNREYELISKNELRNILSTAEKVIIKPASGSRQGKGIGIFETEDVPSIIKFLDESGENLIVQEFIKQSGALQSLNPTSVQIFRVMTLRLNNEIHYLGSYLSIGRAESKIANISDNTVNVYINDHGQLSPISMDSDLNVFEGHPDYKYKFTSIPTFSEVIEFSKQLHSKVPWFDIVGWDISIDNNEDPIFIEMNASFPGVIYPQFFWGPLFGELTEEVLLKVKKRK</sequence>
<dbReference type="AlphaFoldDB" id="A0AB35HRC1"/>
<accession>A0AB35HRC1</accession>
<evidence type="ECO:0000259" key="1">
    <source>
        <dbReference type="Pfam" id="PF14397"/>
    </source>
</evidence>
<dbReference type="Pfam" id="PF14397">
    <property type="entry name" value="ATPgrasp_ST"/>
    <property type="match status" value="1"/>
</dbReference>
<comment type="caution">
    <text evidence="2">The sequence shown here is derived from an EMBL/GenBank/DDBJ whole genome shotgun (WGS) entry which is preliminary data.</text>
</comment>
<dbReference type="SUPFAM" id="SSF56059">
    <property type="entry name" value="Glutathione synthetase ATP-binding domain-like"/>
    <property type="match status" value="1"/>
</dbReference>
<evidence type="ECO:0000313" key="3">
    <source>
        <dbReference type="Proteomes" id="UP001057280"/>
    </source>
</evidence>
<feature type="domain" description="Alpha-L-glutamate ligase-related protein ATP-grasp" evidence="1">
    <location>
        <begin position="93"/>
        <end position="334"/>
    </location>
</feature>
<dbReference type="RefSeq" id="WP_234747740.1">
    <property type="nucleotide sequence ID" value="NZ_JACACB010000024.1"/>
</dbReference>